<dbReference type="InterPro" id="IPR000924">
    <property type="entry name" value="Glu/Gln-tRNA-synth"/>
</dbReference>
<comment type="catalytic activity">
    <reaction evidence="8">
        <text>tRNA(Glu) + L-glutamate + ATP = L-glutamyl-tRNA(Glu) + AMP + diphosphate</text>
        <dbReference type="Rhea" id="RHEA:23540"/>
        <dbReference type="Rhea" id="RHEA-COMP:9663"/>
        <dbReference type="Rhea" id="RHEA-COMP:9680"/>
        <dbReference type="ChEBI" id="CHEBI:29985"/>
        <dbReference type="ChEBI" id="CHEBI:30616"/>
        <dbReference type="ChEBI" id="CHEBI:33019"/>
        <dbReference type="ChEBI" id="CHEBI:78442"/>
        <dbReference type="ChEBI" id="CHEBI:78520"/>
        <dbReference type="ChEBI" id="CHEBI:456215"/>
        <dbReference type="EC" id="6.1.1.17"/>
    </reaction>
</comment>
<dbReference type="InterPro" id="IPR004527">
    <property type="entry name" value="Glu-tRNA-ligase_bac/mito"/>
</dbReference>
<comment type="cofactor">
    <cofactor evidence="8">
        <name>Zn(2+)</name>
        <dbReference type="ChEBI" id="CHEBI:29105"/>
    </cofactor>
    <text evidence="8">Binds 1 zinc ion per subunit.</text>
</comment>
<evidence type="ECO:0000256" key="7">
    <source>
        <dbReference type="ARBA" id="ARBA00023146"/>
    </source>
</evidence>
<dbReference type="SUPFAM" id="SSF52374">
    <property type="entry name" value="Nucleotidylyl transferase"/>
    <property type="match status" value="1"/>
</dbReference>
<dbReference type="InterPro" id="IPR020752">
    <property type="entry name" value="Glu-tRNA-synth_I_codon-bd_sub1"/>
</dbReference>
<keyword evidence="4 8" id="KW-0547">Nucleotide-binding</keyword>
<comment type="subunit">
    <text evidence="8">Monomer.</text>
</comment>
<dbReference type="GO" id="GO:0006424">
    <property type="term" value="P:glutamyl-tRNA aminoacylation"/>
    <property type="evidence" value="ECO:0007669"/>
    <property type="project" value="UniProtKB-UniRule"/>
</dbReference>
<comment type="function">
    <text evidence="8">Catalyzes the attachment of glutamate to tRNA(Glu) in a two-step reaction: glutamate is first activated by ATP to form Glu-AMP and then transferred to the acceptor end of tRNA(Glu).</text>
</comment>
<evidence type="ECO:0000259" key="10">
    <source>
        <dbReference type="Pfam" id="PF19269"/>
    </source>
</evidence>
<dbReference type="GO" id="GO:0008270">
    <property type="term" value="F:zinc ion binding"/>
    <property type="evidence" value="ECO:0007669"/>
    <property type="project" value="UniProtKB-UniRule"/>
</dbReference>
<dbReference type="OrthoDB" id="9807503at2"/>
<dbReference type="GO" id="GO:0004818">
    <property type="term" value="F:glutamate-tRNA ligase activity"/>
    <property type="evidence" value="ECO:0007669"/>
    <property type="project" value="UniProtKB-UniRule"/>
</dbReference>
<dbReference type="InterPro" id="IPR045462">
    <property type="entry name" value="aa-tRNA-synth_I_cd-bd"/>
</dbReference>
<dbReference type="PANTHER" id="PTHR43311:SF2">
    <property type="entry name" value="GLUTAMATE--TRNA LIGASE, MITOCHONDRIAL-RELATED"/>
    <property type="match status" value="1"/>
</dbReference>
<keyword evidence="5 8" id="KW-0067">ATP-binding</keyword>
<feature type="binding site" evidence="8">
    <location>
        <position position="134"/>
    </location>
    <ligand>
        <name>Zn(2+)</name>
        <dbReference type="ChEBI" id="CHEBI:29105"/>
    </ligand>
</feature>
<dbReference type="Pfam" id="PF00749">
    <property type="entry name" value="tRNA-synt_1c"/>
    <property type="match status" value="1"/>
</dbReference>
<dbReference type="GO" id="GO:0000049">
    <property type="term" value="F:tRNA binding"/>
    <property type="evidence" value="ECO:0007669"/>
    <property type="project" value="InterPro"/>
</dbReference>
<comment type="similarity">
    <text evidence="1 8">Belongs to the class-I aminoacyl-tRNA synthetase family. Glutamate--tRNA ligase type 1 subfamily.</text>
</comment>
<dbReference type="CDD" id="cd00808">
    <property type="entry name" value="GluRS_core"/>
    <property type="match status" value="1"/>
</dbReference>
<name>A0A844FHB0_9FIRM</name>
<dbReference type="RefSeq" id="WP_154484138.1">
    <property type="nucleotide sequence ID" value="NZ_VULR01000008.1"/>
</dbReference>
<dbReference type="Pfam" id="PF19269">
    <property type="entry name" value="Anticodon_2"/>
    <property type="match status" value="1"/>
</dbReference>
<evidence type="ECO:0000256" key="2">
    <source>
        <dbReference type="ARBA" id="ARBA00022490"/>
    </source>
</evidence>
<proteinExistence type="inferred from homology"/>
<dbReference type="PANTHER" id="PTHR43311">
    <property type="entry name" value="GLUTAMATE--TRNA LIGASE"/>
    <property type="match status" value="1"/>
</dbReference>
<feature type="binding site" evidence="8">
    <location>
        <position position="254"/>
    </location>
    <ligand>
        <name>ATP</name>
        <dbReference type="ChEBI" id="CHEBI:30616"/>
    </ligand>
</feature>
<keyword evidence="2 8" id="KW-0963">Cytoplasm</keyword>
<dbReference type="Gene3D" id="1.10.8.70">
    <property type="entry name" value="Glutamate-tRNA synthetase, class I, anticodon-binding domain 1"/>
    <property type="match status" value="1"/>
</dbReference>
<dbReference type="Gene3D" id="1.10.10.350">
    <property type="match status" value="1"/>
</dbReference>
<feature type="short sequence motif" description="'KMSKS' region" evidence="8">
    <location>
        <begin position="251"/>
        <end position="255"/>
    </location>
</feature>
<dbReference type="GO" id="GO:0005829">
    <property type="term" value="C:cytosol"/>
    <property type="evidence" value="ECO:0007669"/>
    <property type="project" value="TreeGrafter"/>
</dbReference>
<dbReference type="InterPro" id="IPR001412">
    <property type="entry name" value="aa-tRNA-synth_I_CS"/>
</dbReference>
<feature type="binding site" evidence="8">
    <location>
        <position position="109"/>
    </location>
    <ligand>
        <name>Zn(2+)</name>
        <dbReference type="ChEBI" id="CHEBI:29105"/>
    </ligand>
</feature>
<dbReference type="InterPro" id="IPR014729">
    <property type="entry name" value="Rossmann-like_a/b/a_fold"/>
</dbReference>
<evidence type="ECO:0000256" key="5">
    <source>
        <dbReference type="ARBA" id="ARBA00022840"/>
    </source>
</evidence>
<sequence length="491" mass="56691">MEEVRVRFAPSPTGYLHVGGARTALFNYYFAKKNNGKFILRIEDTDQKRLKEDSISQILSSMKWLGMDWDEGPEIGGEYGPYFQSERIELYRREIKRLLDEGKAYYCFCTEEDIEKEREEQRKNKLPYRYSGRCSHLSKEEIESNLKAGKSYVIRIKMPRDGSTEMEDLIRGKVVVDNGQLDDYIIMKSNGIPTYNFACVIDDHAMRISHVIRAEEHLSNTPKQILTYKALDYEVPKFAHLPMILAPDRSKLSKRHGATSVEEFREDGYLPETLVNYLTLLGWSPGGNEELFSIEETIEKFSLAKVNKTAAIYDIKKLSWMNGQYLTKSDLEYITKEAIPYLIEDGLIESNDVEERYDYIKRVVNVVREKVKLLTEIPEASSYFFKDIDQYEEKGVKKRFKKEGVTEILEKGKEALRNAPSFDVETVEKVYRDLIDELGIKGGDIIHPTRLAISGRTVGPSLFDIISILGKETCVERMDKAISYINKNILE</sequence>
<feature type="binding site" evidence="8">
    <location>
        <position position="107"/>
    </location>
    <ligand>
        <name>Zn(2+)</name>
        <dbReference type="ChEBI" id="CHEBI:29105"/>
    </ligand>
</feature>
<dbReference type="GO" id="GO:0005524">
    <property type="term" value="F:ATP binding"/>
    <property type="evidence" value="ECO:0007669"/>
    <property type="project" value="UniProtKB-UniRule"/>
</dbReference>
<keyword evidence="6 8" id="KW-0648">Protein biosynthesis</keyword>
<dbReference type="Proteomes" id="UP000462760">
    <property type="component" value="Unassembled WGS sequence"/>
</dbReference>
<dbReference type="FunFam" id="3.40.50.620:FF:000045">
    <property type="entry name" value="Glutamate--tRNA ligase, mitochondrial"/>
    <property type="match status" value="1"/>
</dbReference>
<evidence type="ECO:0000313" key="11">
    <source>
        <dbReference type="EMBL" id="MSS43453.1"/>
    </source>
</evidence>
<dbReference type="InterPro" id="IPR008925">
    <property type="entry name" value="aa_tRNA-synth_I_cd-bd_sf"/>
</dbReference>
<dbReference type="EMBL" id="VULR01000008">
    <property type="protein sequence ID" value="MSS43453.1"/>
    <property type="molecule type" value="Genomic_DNA"/>
</dbReference>
<keyword evidence="8" id="KW-0862">Zinc</keyword>
<feature type="short sequence motif" description="'HIGH' region" evidence="8">
    <location>
        <begin position="10"/>
        <end position="20"/>
    </location>
</feature>
<keyword evidence="3 8" id="KW-0436">Ligase</keyword>
<keyword evidence="7 8" id="KW-0030">Aminoacyl-tRNA synthetase</keyword>
<organism evidence="11 12">
    <name type="scientific">Anaerosalibacter bizertensis</name>
    <dbReference type="NCBI Taxonomy" id="932217"/>
    <lineage>
        <taxon>Bacteria</taxon>
        <taxon>Bacillati</taxon>
        <taxon>Bacillota</taxon>
        <taxon>Tissierellia</taxon>
        <taxon>Tissierellales</taxon>
        <taxon>Sporanaerobacteraceae</taxon>
        <taxon>Anaerosalibacter</taxon>
    </lineage>
</organism>
<dbReference type="InterPro" id="IPR020751">
    <property type="entry name" value="aa-tRNA-synth_I_codon-bd_sub2"/>
</dbReference>
<dbReference type="HAMAP" id="MF_00022">
    <property type="entry name" value="Glu_tRNA_synth_type1"/>
    <property type="match status" value="1"/>
</dbReference>
<dbReference type="PROSITE" id="PS00178">
    <property type="entry name" value="AA_TRNA_LIGASE_I"/>
    <property type="match status" value="1"/>
</dbReference>
<evidence type="ECO:0000256" key="1">
    <source>
        <dbReference type="ARBA" id="ARBA00007894"/>
    </source>
</evidence>
<dbReference type="AlphaFoldDB" id="A0A844FHB0"/>
<dbReference type="Gene3D" id="3.40.50.620">
    <property type="entry name" value="HUPs"/>
    <property type="match status" value="1"/>
</dbReference>
<evidence type="ECO:0000313" key="12">
    <source>
        <dbReference type="Proteomes" id="UP000462760"/>
    </source>
</evidence>
<evidence type="ECO:0000256" key="8">
    <source>
        <dbReference type="HAMAP-Rule" id="MF_00022"/>
    </source>
</evidence>
<gene>
    <name evidence="8" type="primary">gltX</name>
    <name evidence="11" type="ORF">FYJ27_06880</name>
</gene>
<evidence type="ECO:0000259" key="9">
    <source>
        <dbReference type="Pfam" id="PF00749"/>
    </source>
</evidence>
<dbReference type="EC" id="6.1.1.17" evidence="8"/>
<evidence type="ECO:0000256" key="6">
    <source>
        <dbReference type="ARBA" id="ARBA00022917"/>
    </source>
</evidence>
<dbReference type="InterPro" id="IPR020058">
    <property type="entry name" value="Glu/Gln-tRNA-synth_Ib_cat-dom"/>
</dbReference>
<comment type="caution">
    <text evidence="11">The sequence shown here is derived from an EMBL/GenBank/DDBJ whole genome shotgun (WGS) entry which is preliminary data.</text>
</comment>
<evidence type="ECO:0000256" key="4">
    <source>
        <dbReference type="ARBA" id="ARBA00022741"/>
    </source>
</evidence>
<comment type="subcellular location">
    <subcellularLocation>
        <location evidence="8">Cytoplasm</location>
    </subcellularLocation>
</comment>
<dbReference type="SUPFAM" id="SSF48163">
    <property type="entry name" value="An anticodon-binding domain of class I aminoacyl-tRNA synthetases"/>
    <property type="match status" value="1"/>
</dbReference>
<accession>A0A844FHB0</accession>
<dbReference type="InterPro" id="IPR049940">
    <property type="entry name" value="GluQ/Sye"/>
</dbReference>
<evidence type="ECO:0000256" key="3">
    <source>
        <dbReference type="ARBA" id="ARBA00022598"/>
    </source>
</evidence>
<dbReference type="InterPro" id="IPR033910">
    <property type="entry name" value="GluRS_core"/>
</dbReference>
<dbReference type="NCBIfam" id="TIGR00464">
    <property type="entry name" value="gltX_bact"/>
    <property type="match status" value="1"/>
</dbReference>
<feature type="domain" description="Aminoacyl-tRNA synthetase class I anticodon-binding" evidence="10">
    <location>
        <begin position="335"/>
        <end position="482"/>
    </location>
</feature>
<keyword evidence="8" id="KW-0479">Metal-binding</keyword>
<feature type="binding site" evidence="8">
    <location>
        <position position="136"/>
    </location>
    <ligand>
        <name>Zn(2+)</name>
        <dbReference type="ChEBI" id="CHEBI:29105"/>
    </ligand>
</feature>
<protein>
    <recommendedName>
        <fullName evidence="8">Glutamate--tRNA ligase</fullName>
        <ecNumber evidence="8">6.1.1.17</ecNumber>
    </recommendedName>
    <alternativeName>
        <fullName evidence="8">Glutamyl-tRNA synthetase</fullName>
        <shortName evidence="8">GluRS</shortName>
    </alternativeName>
</protein>
<reference evidence="11 12" key="1">
    <citation type="submission" date="2019-08" db="EMBL/GenBank/DDBJ databases">
        <title>In-depth cultivation of the pig gut microbiome towards novel bacterial diversity and tailored functional studies.</title>
        <authorList>
            <person name="Wylensek D."/>
            <person name="Hitch T.C.A."/>
            <person name="Clavel T."/>
        </authorList>
    </citation>
    <scope>NUCLEOTIDE SEQUENCE [LARGE SCALE GENOMIC DNA]</scope>
    <source>
        <strain evidence="11 12">Med78-601-WT-4W-RMD-3</strain>
    </source>
</reference>
<dbReference type="PRINTS" id="PR00987">
    <property type="entry name" value="TRNASYNTHGLU"/>
</dbReference>
<feature type="domain" description="Glutamyl/glutaminyl-tRNA synthetase class Ib catalytic" evidence="9">
    <location>
        <begin position="3"/>
        <end position="320"/>
    </location>
</feature>